<gene>
    <name evidence="1" type="ORF">STAS_09836</name>
</gene>
<keyword evidence="1" id="KW-0808">Transferase</keyword>
<dbReference type="PANTHER" id="PTHR34190:SF10">
    <property type="entry name" value="TERNARY COMPLEX FACTOR MIP1 LEUCINE-ZIPPER DOMAIN-CONTAINING PROTEIN"/>
    <property type="match status" value="1"/>
</dbReference>
<protein>
    <submittedName>
        <fullName evidence="1">Stabilizer of iron transporter SufD /Polynucleotidyl transferase</fullName>
    </submittedName>
</protein>
<dbReference type="AlphaFoldDB" id="A0A5A7PMZ9"/>
<evidence type="ECO:0000313" key="1">
    <source>
        <dbReference type="EMBL" id="GER33687.1"/>
    </source>
</evidence>
<keyword evidence="2" id="KW-1185">Reference proteome</keyword>
<dbReference type="GO" id="GO:0016740">
    <property type="term" value="F:transferase activity"/>
    <property type="evidence" value="ECO:0007669"/>
    <property type="project" value="UniProtKB-KW"/>
</dbReference>
<dbReference type="EMBL" id="BKCP01004772">
    <property type="protein sequence ID" value="GER33687.1"/>
    <property type="molecule type" value="Genomic_DNA"/>
</dbReference>
<dbReference type="OrthoDB" id="1225832at2759"/>
<name>A0A5A7PMZ9_STRAF</name>
<comment type="caution">
    <text evidence="1">The sequence shown here is derived from an EMBL/GenBank/DDBJ whole genome shotgun (WGS) entry which is preliminary data.</text>
</comment>
<organism evidence="1 2">
    <name type="scientific">Striga asiatica</name>
    <name type="common">Asiatic witchweed</name>
    <name type="synonym">Buchnera asiatica</name>
    <dbReference type="NCBI Taxonomy" id="4170"/>
    <lineage>
        <taxon>Eukaryota</taxon>
        <taxon>Viridiplantae</taxon>
        <taxon>Streptophyta</taxon>
        <taxon>Embryophyta</taxon>
        <taxon>Tracheophyta</taxon>
        <taxon>Spermatophyta</taxon>
        <taxon>Magnoliopsida</taxon>
        <taxon>eudicotyledons</taxon>
        <taxon>Gunneridae</taxon>
        <taxon>Pentapetalae</taxon>
        <taxon>asterids</taxon>
        <taxon>lamiids</taxon>
        <taxon>Lamiales</taxon>
        <taxon>Orobanchaceae</taxon>
        <taxon>Buchnereae</taxon>
        <taxon>Striga</taxon>
    </lineage>
</organism>
<proteinExistence type="predicted"/>
<reference evidence="2" key="1">
    <citation type="journal article" date="2019" name="Curr. Biol.">
        <title>Genome Sequence of Striga asiatica Provides Insight into the Evolution of Plant Parasitism.</title>
        <authorList>
            <person name="Yoshida S."/>
            <person name="Kim S."/>
            <person name="Wafula E.K."/>
            <person name="Tanskanen J."/>
            <person name="Kim Y.M."/>
            <person name="Honaas L."/>
            <person name="Yang Z."/>
            <person name="Spallek T."/>
            <person name="Conn C.E."/>
            <person name="Ichihashi Y."/>
            <person name="Cheong K."/>
            <person name="Cui S."/>
            <person name="Der J.P."/>
            <person name="Gundlach H."/>
            <person name="Jiao Y."/>
            <person name="Hori C."/>
            <person name="Ishida J.K."/>
            <person name="Kasahara H."/>
            <person name="Kiba T."/>
            <person name="Kim M.S."/>
            <person name="Koo N."/>
            <person name="Laohavisit A."/>
            <person name="Lee Y.H."/>
            <person name="Lumba S."/>
            <person name="McCourt P."/>
            <person name="Mortimer J.C."/>
            <person name="Mutuku J.M."/>
            <person name="Nomura T."/>
            <person name="Sasaki-Sekimoto Y."/>
            <person name="Seto Y."/>
            <person name="Wang Y."/>
            <person name="Wakatake T."/>
            <person name="Sakakibara H."/>
            <person name="Demura T."/>
            <person name="Yamaguchi S."/>
            <person name="Yoneyama K."/>
            <person name="Manabe R.I."/>
            <person name="Nelson D.C."/>
            <person name="Schulman A.H."/>
            <person name="Timko M.P."/>
            <person name="dePamphilis C.W."/>
            <person name="Choi D."/>
            <person name="Shirasu K."/>
        </authorList>
    </citation>
    <scope>NUCLEOTIDE SEQUENCE [LARGE SCALE GENOMIC DNA]</scope>
    <source>
        <strain evidence="2">cv. UVA1</strain>
    </source>
</reference>
<evidence type="ECO:0000313" key="2">
    <source>
        <dbReference type="Proteomes" id="UP000325081"/>
    </source>
</evidence>
<sequence>MYMYVYNVLMQLLLLEEKFNNNRVSRRHESDDDFGTADTNKECKTLSSALEEVQHKGTLLHRLALLENRVLQYLQLSLEMDEGNTSKSSFSTVEASENTEKRLEMIVPNRPVDHLAGIKPKTQQIPSQAEGFVKEITSQHKGGHRKKTKTRWLGLHRLGC</sequence>
<accession>A0A5A7PMZ9</accession>
<dbReference type="Proteomes" id="UP000325081">
    <property type="component" value="Unassembled WGS sequence"/>
</dbReference>
<dbReference type="PANTHER" id="PTHR34190">
    <property type="entry name" value="EXPRESSED PROTEIN"/>
    <property type="match status" value="1"/>
</dbReference>